<evidence type="ECO:0000313" key="2">
    <source>
        <dbReference type="EMBL" id="KAK2550989.1"/>
    </source>
</evidence>
<sequence>MEGDAMYLKAFHQQTMPDGTRAISFRATIRAEMSHTPLQAKMVCLFLTLTLYHSGLETAKGTTIAAHSTSVKVKLQRVNSPALMRTLPLTIAKNTDKFEKKHHSPKRAVSGVRTKLE</sequence>
<feature type="region of interest" description="Disordered" evidence="1">
    <location>
        <begin position="94"/>
        <end position="117"/>
    </location>
</feature>
<dbReference type="AlphaFoldDB" id="A0AAD9PY22"/>
<name>A0AAD9PY22_ACRCE</name>
<dbReference type="Proteomes" id="UP001249851">
    <property type="component" value="Unassembled WGS sequence"/>
</dbReference>
<proteinExistence type="predicted"/>
<protein>
    <submittedName>
        <fullName evidence="2">Uncharacterized protein</fullName>
    </submittedName>
</protein>
<reference evidence="2" key="1">
    <citation type="journal article" date="2023" name="G3 (Bethesda)">
        <title>Whole genome assembly and annotation of the endangered Caribbean coral Acropora cervicornis.</title>
        <authorList>
            <person name="Selwyn J.D."/>
            <person name="Vollmer S.V."/>
        </authorList>
    </citation>
    <scope>NUCLEOTIDE SEQUENCE</scope>
    <source>
        <strain evidence="2">K2</strain>
    </source>
</reference>
<evidence type="ECO:0000256" key="1">
    <source>
        <dbReference type="SAM" id="MobiDB-lite"/>
    </source>
</evidence>
<evidence type="ECO:0000313" key="3">
    <source>
        <dbReference type="Proteomes" id="UP001249851"/>
    </source>
</evidence>
<accession>A0AAD9PY22</accession>
<keyword evidence="3" id="KW-1185">Reference proteome</keyword>
<dbReference type="EMBL" id="JARQWQ010000103">
    <property type="protein sequence ID" value="KAK2550989.1"/>
    <property type="molecule type" value="Genomic_DNA"/>
</dbReference>
<organism evidence="2 3">
    <name type="scientific">Acropora cervicornis</name>
    <name type="common">Staghorn coral</name>
    <dbReference type="NCBI Taxonomy" id="6130"/>
    <lineage>
        <taxon>Eukaryota</taxon>
        <taxon>Metazoa</taxon>
        <taxon>Cnidaria</taxon>
        <taxon>Anthozoa</taxon>
        <taxon>Hexacorallia</taxon>
        <taxon>Scleractinia</taxon>
        <taxon>Astrocoeniina</taxon>
        <taxon>Acroporidae</taxon>
        <taxon>Acropora</taxon>
    </lineage>
</organism>
<gene>
    <name evidence="2" type="ORF">P5673_028207</name>
</gene>
<reference evidence="2" key="2">
    <citation type="journal article" date="2023" name="Science">
        <title>Genomic signatures of disease resistance in endangered staghorn corals.</title>
        <authorList>
            <person name="Vollmer S.V."/>
            <person name="Selwyn J.D."/>
            <person name="Despard B.A."/>
            <person name="Roesel C.L."/>
        </authorList>
    </citation>
    <scope>NUCLEOTIDE SEQUENCE</scope>
    <source>
        <strain evidence="2">K2</strain>
    </source>
</reference>
<comment type="caution">
    <text evidence="2">The sequence shown here is derived from an EMBL/GenBank/DDBJ whole genome shotgun (WGS) entry which is preliminary data.</text>
</comment>